<gene>
    <name evidence="1" type="ORF">MSG28_009131</name>
</gene>
<sequence>MIGKWVTLILKKQVQSLTMHQKKLEDELQQIEEKFEAKKRKFIESSDAFQEELKKVDKVSTTDVKPDGHVTTELNKTEPEVKKEENGHDEGGMNAPPHHNQYQYHPQYQAGPPMGHGGYGGWQPPQQPGRFGAESARRATTGGAGGGQGAQAGKDDKTSPFVSSLHSHPGFQPQKIGKGAGAGAGLPKPPKPPEKPLMPYMRYSRRVWDSVKAAHPDLKLWEIGRIIGSMWRDLPETEKAAQYTEMLKAYQSSPAYLQWLAHKSRDQDEGLSVKHIAYARYLRNHRLINEIFSDTVVPDVRSVVTTARMQILKKQVQSLTMHQKKLEDELQQIEEKFEAKKRKFIESSDAFQEELKKVSTTDVKPDGHVTTELNKTEPEVKKEENGHDEAEEPPAKKEAE</sequence>
<dbReference type="Proteomes" id="UP001064048">
    <property type="component" value="Chromosome 15"/>
</dbReference>
<name>A0ACC0KWT4_CHOFU</name>
<reference evidence="1 2" key="1">
    <citation type="journal article" date="2022" name="Genome Biol. Evol.">
        <title>The Spruce Budworm Genome: Reconstructing the Evolutionary History of Antifreeze Proteins.</title>
        <authorList>
            <person name="Beliveau C."/>
            <person name="Gagne P."/>
            <person name="Picq S."/>
            <person name="Vernygora O."/>
            <person name="Keeling C.I."/>
            <person name="Pinkney K."/>
            <person name="Doucet D."/>
            <person name="Wen F."/>
            <person name="Johnston J.S."/>
            <person name="Maaroufi H."/>
            <person name="Boyle B."/>
            <person name="Laroche J."/>
            <person name="Dewar K."/>
            <person name="Juretic N."/>
            <person name="Blackburn G."/>
            <person name="Nisole A."/>
            <person name="Brunet B."/>
            <person name="Brandao M."/>
            <person name="Lumley L."/>
            <person name="Duan J."/>
            <person name="Quan G."/>
            <person name="Lucarotti C.J."/>
            <person name="Roe A.D."/>
            <person name="Sperling F.A.H."/>
            <person name="Levesque R.C."/>
            <person name="Cusson M."/>
        </authorList>
    </citation>
    <scope>NUCLEOTIDE SEQUENCE [LARGE SCALE GENOMIC DNA]</scope>
    <source>
        <strain evidence="1">Glfc:IPQL:Cfum</strain>
    </source>
</reference>
<evidence type="ECO:0000313" key="1">
    <source>
        <dbReference type="EMBL" id="KAI8440819.1"/>
    </source>
</evidence>
<comment type="caution">
    <text evidence="1">The sequence shown here is derived from an EMBL/GenBank/DDBJ whole genome shotgun (WGS) entry which is preliminary data.</text>
</comment>
<keyword evidence="2" id="KW-1185">Reference proteome</keyword>
<dbReference type="EMBL" id="CM046115">
    <property type="protein sequence ID" value="KAI8440819.1"/>
    <property type="molecule type" value="Genomic_DNA"/>
</dbReference>
<protein>
    <submittedName>
        <fullName evidence="1">Uncharacterized protein</fullName>
    </submittedName>
</protein>
<proteinExistence type="predicted"/>
<evidence type="ECO:0000313" key="2">
    <source>
        <dbReference type="Proteomes" id="UP001064048"/>
    </source>
</evidence>
<accession>A0ACC0KWT4</accession>
<organism evidence="1 2">
    <name type="scientific">Choristoneura fumiferana</name>
    <name type="common">Spruce budworm moth</name>
    <name type="synonym">Archips fumiferana</name>
    <dbReference type="NCBI Taxonomy" id="7141"/>
    <lineage>
        <taxon>Eukaryota</taxon>
        <taxon>Metazoa</taxon>
        <taxon>Ecdysozoa</taxon>
        <taxon>Arthropoda</taxon>
        <taxon>Hexapoda</taxon>
        <taxon>Insecta</taxon>
        <taxon>Pterygota</taxon>
        <taxon>Neoptera</taxon>
        <taxon>Endopterygota</taxon>
        <taxon>Lepidoptera</taxon>
        <taxon>Glossata</taxon>
        <taxon>Ditrysia</taxon>
        <taxon>Tortricoidea</taxon>
        <taxon>Tortricidae</taxon>
        <taxon>Tortricinae</taxon>
        <taxon>Choristoneura</taxon>
    </lineage>
</organism>